<evidence type="ECO:0000256" key="3">
    <source>
        <dbReference type="ARBA" id="ARBA00022473"/>
    </source>
</evidence>
<dbReference type="InterPro" id="IPR048499">
    <property type="entry name" value="DIKK1/2/4_C-subdom2"/>
</dbReference>
<accession>A0A2D0QLT9</accession>
<dbReference type="Pfam" id="PF21481">
    <property type="entry name" value="DIKK1-2-4_C-subdom1"/>
    <property type="match status" value="1"/>
</dbReference>
<feature type="region of interest" description="Disordered" evidence="8">
    <location>
        <begin position="251"/>
        <end position="282"/>
    </location>
</feature>
<dbReference type="OrthoDB" id="4321958at2759"/>
<comment type="similarity">
    <text evidence="2">Belongs to the dickkopf family.</text>
</comment>
<evidence type="ECO:0000256" key="1">
    <source>
        <dbReference type="ARBA" id="ARBA00004613"/>
    </source>
</evidence>
<keyword evidence="7" id="KW-1015">Disulfide bond</keyword>
<evidence type="ECO:0000256" key="4">
    <source>
        <dbReference type="ARBA" id="ARBA00022525"/>
    </source>
</evidence>
<dbReference type="FunFam" id="2.10.80.10:FF:000001">
    <property type="entry name" value="Dickkopf WNT-signaling pathway inhibitor 2"/>
    <property type="match status" value="1"/>
</dbReference>
<dbReference type="OMA" id="ARSVCMP"/>
<feature type="compositionally biased region" description="Polar residues" evidence="8">
    <location>
        <begin position="265"/>
        <end position="282"/>
    </location>
</feature>
<comment type="subcellular location">
    <subcellularLocation>
        <location evidence="1">Secreted</location>
    </subcellularLocation>
</comment>
<evidence type="ECO:0000313" key="13">
    <source>
        <dbReference type="Proteomes" id="UP000221080"/>
    </source>
</evidence>
<evidence type="ECO:0000259" key="10">
    <source>
        <dbReference type="Pfam" id="PF04706"/>
    </source>
</evidence>
<dbReference type="Proteomes" id="UP000221080">
    <property type="component" value="Chromosome 3"/>
</dbReference>
<keyword evidence="5" id="KW-0879">Wnt signaling pathway</keyword>
<keyword evidence="6 9" id="KW-0732">Signal</keyword>
<protein>
    <submittedName>
        <fullName evidence="14">Dickkopf WNT signaling pathway inhibitor 1a</fullName>
    </submittedName>
</protein>
<dbReference type="AlphaFoldDB" id="A0A2D0QLT9"/>
<evidence type="ECO:0000256" key="8">
    <source>
        <dbReference type="SAM" id="MobiDB-lite"/>
    </source>
</evidence>
<dbReference type="GO" id="GO:0039706">
    <property type="term" value="F:co-receptor binding"/>
    <property type="evidence" value="ECO:0007669"/>
    <property type="project" value="TreeGrafter"/>
</dbReference>
<dbReference type="PANTHER" id="PTHR12113:SF11">
    <property type="entry name" value="DICKKOPF-RELATED PROTEIN 1"/>
    <property type="match status" value="1"/>
</dbReference>
<reference evidence="13" key="1">
    <citation type="journal article" date="2016" name="Nat. Commun.">
        <title>The channel catfish genome sequence provides insights into the evolution of scale formation in teleosts.</title>
        <authorList>
            <person name="Liu Z."/>
            <person name="Liu S."/>
            <person name="Yao J."/>
            <person name="Bao L."/>
            <person name="Zhang J."/>
            <person name="Li Y."/>
            <person name="Jiang C."/>
            <person name="Sun L."/>
            <person name="Wang R."/>
            <person name="Zhang Y."/>
            <person name="Zhou T."/>
            <person name="Zeng Q."/>
            <person name="Fu Q."/>
            <person name="Gao S."/>
            <person name="Li N."/>
            <person name="Koren S."/>
            <person name="Jiang Y."/>
            <person name="Zimin A."/>
            <person name="Xu P."/>
            <person name="Phillippy A.M."/>
            <person name="Geng X."/>
            <person name="Song L."/>
            <person name="Sun F."/>
            <person name="Li C."/>
            <person name="Wang X."/>
            <person name="Chen A."/>
            <person name="Jin Y."/>
            <person name="Yuan Z."/>
            <person name="Yang Y."/>
            <person name="Tan S."/>
            <person name="Peatman E."/>
            <person name="Lu J."/>
            <person name="Qin Z."/>
            <person name="Dunham R."/>
            <person name="Li Z."/>
            <person name="Sonstegard T."/>
            <person name="Feng J."/>
            <person name="Danzmann R.G."/>
            <person name="Schroeder S."/>
            <person name="Scheffler B."/>
            <person name="Duke M.V."/>
            <person name="Ballard L."/>
            <person name="Kucuktas H."/>
            <person name="Kaltenboeck L."/>
            <person name="Liu H."/>
            <person name="Armbruster J."/>
            <person name="Xie Y."/>
            <person name="Kirby M.L."/>
            <person name="Tian Y."/>
            <person name="Flanagan M.E."/>
            <person name="Mu W."/>
            <person name="Waldbieser G.C."/>
        </authorList>
    </citation>
    <scope>NUCLEOTIDE SEQUENCE [LARGE SCALE GENOMIC DNA]</scope>
    <source>
        <strain evidence="13">SDA103</strain>
    </source>
</reference>
<evidence type="ECO:0000313" key="14">
    <source>
        <dbReference type="RefSeq" id="XP_017318681.1"/>
    </source>
</evidence>
<dbReference type="GO" id="GO:0048019">
    <property type="term" value="F:receptor antagonist activity"/>
    <property type="evidence" value="ECO:0007669"/>
    <property type="project" value="TreeGrafter"/>
</dbReference>
<dbReference type="GeneID" id="108262840"/>
<dbReference type="GO" id="GO:0005615">
    <property type="term" value="C:extracellular space"/>
    <property type="evidence" value="ECO:0007669"/>
    <property type="project" value="TreeGrafter"/>
</dbReference>
<dbReference type="Pfam" id="PF04706">
    <property type="entry name" value="Dickkopf_N"/>
    <property type="match status" value="1"/>
</dbReference>
<dbReference type="Gene3D" id="2.10.80.10">
    <property type="entry name" value="Lipase, subunit A"/>
    <property type="match status" value="1"/>
</dbReference>
<feature type="region of interest" description="Disordered" evidence="8">
    <location>
        <begin position="33"/>
        <end position="66"/>
    </location>
</feature>
<sequence length="282" mass="30695">MTMRPLWLSAVVAVYLAVCISDAGSASRNSIKNLQPGAAGSPTEPVSASPHAPKTEPGAKERTTPQSCAGVSQCGVAEFCSRGICQPCRKRKKRCARDAMCCAGNRCINGNCEAGEVNTTQSVSTTVSTKQATKVHGNPTSALGDQNKTAVLEQAKNATVVSPRPAEPLKGVEGQTCLRSTDCSKGLCCARHFWSRICKPVLTEGQVCTRHHRKDTHNLEIFQRCDCGQGLMCRAQKELVSENQQQSILQQQQQQQQQQQEQQQPRKNNNKATRNLHTCQPH</sequence>
<feature type="domain" description="Dickkopf-related protein 1/2/4 C-terminal subdomain 1" evidence="12">
    <location>
        <begin position="173"/>
        <end position="202"/>
    </location>
</feature>
<dbReference type="GO" id="GO:0090090">
    <property type="term" value="P:negative regulation of canonical Wnt signaling pathway"/>
    <property type="evidence" value="ECO:0007669"/>
    <property type="project" value="TreeGrafter"/>
</dbReference>
<evidence type="ECO:0000259" key="11">
    <source>
        <dbReference type="Pfam" id="PF21479"/>
    </source>
</evidence>
<evidence type="ECO:0000259" key="12">
    <source>
        <dbReference type="Pfam" id="PF21481"/>
    </source>
</evidence>
<keyword evidence="3" id="KW-0217">Developmental protein</keyword>
<feature type="domain" description="Dickkopf N-terminal cysteine-rich" evidence="10">
    <location>
        <begin position="68"/>
        <end position="112"/>
    </location>
</feature>
<dbReference type="PANTHER" id="PTHR12113">
    <property type="entry name" value="DICKKOPF3-LIKE 3"/>
    <property type="match status" value="1"/>
</dbReference>
<evidence type="ECO:0000256" key="7">
    <source>
        <dbReference type="ARBA" id="ARBA00023157"/>
    </source>
</evidence>
<gene>
    <name evidence="14" type="primary">dkk1a</name>
</gene>
<dbReference type="GO" id="GO:0016055">
    <property type="term" value="P:Wnt signaling pathway"/>
    <property type="evidence" value="ECO:0007669"/>
    <property type="project" value="UniProtKB-KW"/>
</dbReference>
<evidence type="ECO:0000256" key="6">
    <source>
        <dbReference type="ARBA" id="ARBA00022729"/>
    </source>
</evidence>
<dbReference type="InterPro" id="IPR006796">
    <property type="entry name" value="Dickkopf_N"/>
</dbReference>
<feature type="compositionally biased region" description="Basic and acidic residues" evidence="8">
    <location>
        <begin position="53"/>
        <end position="63"/>
    </location>
</feature>
<dbReference type="KEGG" id="ipu:108262840"/>
<dbReference type="RefSeq" id="XP_017318681.1">
    <property type="nucleotide sequence ID" value="XM_017463192.3"/>
</dbReference>
<reference evidence="14" key="2">
    <citation type="submission" date="2025-08" db="UniProtKB">
        <authorList>
            <consortium name="RefSeq"/>
        </authorList>
    </citation>
    <scope>IDENTIFICATION</scope>
    <source>
        <tissue evidence="14">Blood</tissue>
    </source>
</reference>
<dbReference type="Pfam" id="PF21479">
    <property type="entry name" value="DIKK1-2-4_C-subdom2"/>
    <property type="match status" value="1"/>
</dbReference>
<dbReference type="CTD" id="799377"/>
<proteinExistence type="inferred from homology"/>
<name>A0A2D0QLT9_ICTPU</name>
<evidence type="ECO:0000256" key="5">
    <source>
        <dbReference type="ARBA" id="ARBA00022687"/>
    </source>
</evidence>
<dbReference type="InterPro" id="IPR039863">
    <property type="entry name" value="DKK1-4"/>
</dbReference>
<dbReference type="STRING" id="7998.ENSIPUP00000001453"/>
<feature type="signal peptide" evidence="9">
    <location>
        <begin position="1"/>
        <end position="26"/>
    </location>
</feature>
<keyword evidence="4" id="KW-0964">Secreted</keyword>
<dbReference type="InterPro" id="IPR048500">
    <property type="entry name" value="DIKK1/2/4_C-subdom1"/>
</dbReference>
<feature type="chain" id="PRO_5012022576" evidence="9">
    <location>
        <begin position="27"/>
        <end position="282"/>
    </location>
</feature>
<evidence type="ECO:0000256" key="9">
    <source>
        <dbReference type="SAM" id="SignalP"/>
    </source>
</evidence>
<evidence type="ECO:0000256" key="2">
    <source>
        <dbReference type="ARBA" id="ARBA00010842"/>
    </source>
</evidence>
<feature type="domain" description="Dickkopf-related protein 1/2/4 C-terminal subdomain 2" evidence="11">
    <location>
        <begin position="205"/>
        <end position="245"/>
    </location>
</feature>
<keyword evidence="13" id="KW-1185">Reference proteome</keyword>
<organism evidence="13 14">
    <name type="scientific">Ictalurus punctatus</name>
    <name type="common">Channel catfish</name>
    <name type="synonym">Silurus punctatus</name>
    <dbReference type="NCBI Taxonomy" id="7998"/>
    <lineage>
        <taxon>Eukaryota</taxon>
        <taxon>Metazoa</taxon>
        <taxon>Chordata</taxon>
        <taxon>Craniata</taxon>
        <taxon>Vertebrata</taxon>
        <taxon>Euteleostomi</taxon>
        <taxon>Actinopterygii</taxon>
        <taxon>Neopterygii</taxon>
        <taxon>Teleostei</taxon>
        <taxon>Ostariophysi</taxon>
        <taxon>Siluriformes</taxon>
        <taxon>Ictaluridae</taxon>
        <taxon>Ictalurus</taxon>
    </lineage>
</organism>
<feature type="compositionally biased region" description="Low complexity" evidence="8">
    <location>
        <begin position="251"/>
        <end position="263"/>
    </location>
</feature>